<reference evidence="1 2" key="2">
    <citation type="journal article" date="2022" name="Mol. Ecol. Resour.">
        <title>The genomes of chicory, endive, great burdock and yacon provide insights into Asteraceae paleo-polyploidization history and plant inulin production.</title>
        <authorList>
            <person name="Fan W."/>
            <person name="Wang S."/>
            <person name="Wang H."/>
            <person name="Wang A."/>
            <person name="Jiang F."/>
            <person name="Liu H."/>
            <person name="Zhao H."/>
            <person name="Xu D."/>
            <person name="Zhang Y."/>
        </authorList>
    </citation>
    <scope>NUCLEOTIDE SEQUENCE [LARGE SCALE GENOMIC DNA]</scope>
    <source>
        <strain evidence="2">cv. Punajuju</strain>
        <tissue evidence="1">Leaves</tissue>
    </source>
</reference>
<keyword evidence="2" id="KW-1185">Reference proteome</keyword>
<dbReference type="Proteomes" id="UP001055811">
    <property type="component" value="Linkage Group LG04"/>
</dbReference>
<gene>
    <name evidence="1" type="ORF">L2E82_20734</name>
</gene>
<evidence type="ECO:0000313" key="1">
    <source>
        <dbReference type="EMBL" id="KAI3750109.1"/>
    </source>
</evidence>
<name>A0ACB9DTY4_CICIN</name>
<evidence type="ECO:0000313" key="2">
    <source>
        <dbReference type="Proteomes" id="UP001055811"/>
    </source>
</evidence>
<comment type="caution">
    <text evidence="1">The sequence shown here is derived from an EMBL/GenBank/DDBJ whole genome shotgun (WGS) entry which is preliminary data.</text>
</comment>
<dbReference type="EMBL" id="CM042012">
    <property type="protein sequence ID" value="KAI3750109.1"/>
    <property type="molecule type" value="Genomic_DNA"/>
</dbReference>
<sequence>MLILLTFHVYNLRHCNRFSTRSQQVITPNVAAQAQASKEDGVESLTTSMSQTKTYYSNNKMADKAPQPIPPLVTPFKPNQHDVHSRAYTRHKCYPNPIQTSHEQQTPIMPHNTVSIGKGKSQEGQSRARKKGINTLTNPYQNLVIIETRSNSSTKQGESIEQP</sequence>
<proteinExistence type="predicted"/>
<protein>
    <submittedName>
        <fullName evidence="1">Uncharacterized protein</fullName>
    </submittedName>
</protein>
<accession>A0ACB9DTY4</accession>
<organism evidence="1 2">
    <name type="scientific">Cichorium intybus</name>
    <name type="common">Chicory</name>
    <dbReference type="NCBI Taxonomy" id="13427"/>
    <lineage>
        <taxon>Eukaryota</taxon>
        <taxon>Viridiplantae</taxon>
        <taxon>Streptophyta</taxon>
        <taxon>Embryophyta</taxon>
        <taxon>Tracheophyta</taxon>
        <taxon>Spermatophyta</taxon>
        <taxon>Magnoliopsida</taxon>
        <taxon>eudicotyledons</taxon>
        <taxon>Gunneridae</taxon>
        <taxon>Pentapetalae</taxon>
        <taxon>asterids</taxon>
        <taxon>campanulids</taxon>
        <taxon>Asterales</taxon>
        <taxon>Asteraceae</taxon>
        <taxon>Cichorioideae</taxon>
        <taxon>Cichorieae</taxon>
        <taxon>Cichoriinae</taxon>
        <taxon>Cichorium</taxon>
    </lineage>
</organism>
<reference evidence="2" key="1">
    <citation type="journal article" date="2022" name="Mol. Ecol. Resour.">
        <title>The genomes of chicory, endive, great burdock and yacon provide insights into Asteraceae palaeo-polyploidization history and plant inulin production.</title>
        <authorList>
            <person name="Fan W."/>
            <person name="Wang S."/>
            <person name="Wang H."/>
            <person name="Wang A."/>
            <person name="Jiang F."/>
            <person name="Liu H."/>
            <person name="Zhao H."/>
            <person name="Xu D."/>
            <person name="Zhang Y."/>
        </authorList>
    </citation>
    <scope>NUCLEOTIDE SEQUENCE [LARGE SCALE GENOMIC DNA]</scope>
    <source>
        <strain evidence="2">cv. Punajuju</strain>
    </source>
</reference>